<keyword evidence="4" id="KW-1185">Reference proteome</keyword>
<dbReference type="AlphaFoldDB" id="A0A419RQN3"/>
<evidence type="ECO:0000259" key="2">
    <source>
        <dbReference type="Pfam" id="PF04151"/>
    </source>
</evidence>
<dbReference type="Pfam" id="PF04151">
    <property type="entry name" value="PPC"/>
    <property type="match status" value="1"/>
</dbReference>
<dbReference type="EMBL" id="RAHX01000001">
    <property type="protein sequence ID" value="RJY08084.1"/>
    <property type="molecule type" value="Genomic_DNA"/>
</dbReference>
<gene>
    <name evidence="3" type="ORF">D6201_00765</name>
</gene>
<sequence length="431" mass="45713">MRPSKGDIAAVSSAARFFTKGEKMRFTISKAALLIGAAMLIAPTAAHAQSRDLGTAATGEASYDGALDNAAASYTLTIPANSVTQIDVISTSDLDPMVTITDAATEEFIAEDDDGGDELNSRLRIRGGESGRRVNIVVNSFDADWLEDGETYGGTFRLALDTEPFVAPVTRAVTYGARETGTVEGEENLFTFRADAGDMIEVALLSEGDLDPYLELRDGNGETIASDDDGGQGLNSLLVHTFENAGTYTIAAQGFGESQGEYTLRVRDRRERSAQLPLQVIGIEDEASGELGSSWNDTSAFMPSQIDYQLSDAAKAAIRRGNGEVTIRMNAVEAADPDFGGEIDPYVEVGFETPLGFAVAATDDDGSGTLDAMLPLDLGTLADHPDLLDMLRIRVRAFSGSGGNYTLTLSEGMEARAIPNEDAGIMLEALD</sequence>
<organism evidence="3 4">
    <name type="scientific">Aurantiacibacter aquimixticola</name>
    <dbReference type="NCBI Taxonomy" id="1958945"/>
    <lineage>
        <taxon>Bacteria</taxon>
        <taxon>Pseudomonadati</taxon>
        <taxon>Pseudomonadota</taxon>
        <taxon>Alphaproteobacteria</taxon>
        <taxon>Sphingomonadales</taxon>
        <taxon>Erythrobacteraceae</taxon>
        <taxon>Aurantiacibacter</taxon>
    </lineage>
</organism>
<dbReference type="InterPro" id="IPR007280">
    <property type="entry name" value="Peptidase_C_arc/bac"/>
</dbReference>
<feature type="chain" id="PRO_5018997220" description="Peptidase C-terminal archaeal/bacterial domain-containing protein" evidence="1">
    <location>
        <begin position="49"/>
        <end position="431"/>
    </location>
</feature>
<proteinExistence type="predicted"/>
<evidence type="ECO:0000313" key="4">
    <source>
        <dbReference type="Proteomes" id="UP000285232"/>
    </source>
</evidence>
<evidence type="ECO:0000313" key="3">
    <source>
        <dbReference type="EMBL" id="RJY08084.1"/>
    </source>
</evidence>
<accession>A0A419RQN3</accession>
<keyword evidence="1" id="KW-0732">Signal</keyword>
<protein>
    <recommendedName>
        <fullName evidence="2">Peptidase C-terminal archaeal/bacterial domain-containing protein</fullName>
    </recommendedName>
</protein>
<reference evidence="3 4" key="1">
    <citation type="journal article" date="2017" name="Int. J. Syst. Evol. Microbiol.">
        <title>Erythrobacter aquimixticola sp. nov., isolated from the junction between the ocean and a freshwater spring.</title>
        <authorList>
            <person name="Park S."/>
            <person name="Jung Y.T."/>
            <person name="Choi S.J."/>
            <person name="Yoon J.H."/>
        </authorList>
    </citation>
    <scope>NUCLEOTIDE SEQUENCE [LARGE SCALE GENOMIC DNA]</scope>
    <source>
        <strain evidence="3 4">JSSK-14</strain>
    </source>
</reference>
<evidence type="ECO:0000256" key="1">
    <source>
        <dbReference type="SAM" id="SignalP"/>
    </source>
</evidence>
<feature type="signal peptide" evidence="1">
    <location>
        <begin position="1"/>
        <end position="48"/>
    </location>
</feature>
<comment type="caution">
    <text evidence="3">The sequence shown here is derived from an EMBL/GenBank/DDBJ whole genome shotgun (WGS) entry which is preliminary data.</text>
</comment>
<name>A0A419RQN3_9SPHN</name>
<dbReference type="Proteomes" id="UP000285232">
    <property type="component" value="Unassembled WGS sequence"/>
</dbReference>
<feature type="domain" description="Peptidase C-terminal archaeal/bacterial" evidence="2">
    <location>
        <begin position="188"/>
        <end position="253"/>
    </location>
</feature>
<dbReference type="Gene3D" id="2.60.120.380">
    <property type="match status" value="1"/>
</dbReference>